<evidence type="ECO:0000313" key="2">
    <source>
        <dbReference type="Proteomes" id="UP001234989"/>
    </source>
</evidence>
<sequence length="43" mass="5198">MDESDLMRQHCSEMKTWNFAKFANFLVEIKSGKKILVFPMLWF</sequence>
<evidence type="ECO:0000313" key="1">
    <source>
        <dbReference type="EMBL" id="WMV15585.1"/>
    </source>
</evidence>
<name>A0AAF0Q691_SOLVR</name>
<organism evidence="1 2">
    <name type="scientific">Solanum verrucosum</name>
    <dbReference type="NCBI Taxonomy" id="315347"/>
    <lineage>
        <taxon>Eukaryota</taxon>
        <taxon>Viridiplantae</taxon>
        <taxon>Streptophyta</taxon>
        <taxon>Embryophyta</taxon>
        <taxon>Tracheophyta</taxon>
        <taxon>Spermatophyta</taxon>
        <taxon>Magnoliopsida</taxon>
        <taxon>eudicotyledons</taxon>
        <taxon>Gunneridae</taxon>
        <taxon>Pentapetalae</taxon>
        <taxon>asterids</taxon>
        <taxon>lamiids</taxon>
        <taxon>Solanales</taxon>
        <taxon>Solanaceae</taxon>
        <taxon>Solanoideae</taxon>
        <taxon>Solaneae</taxon>
        <taxon>Solanum</taxon>
    </lineage>
</organism>
<reference evidence="1" key="1">
    <citation type="submission" date="2023-08" db="EMBL/GenBank/DDBJ databases">
        <title>A de novo genome assembly of Solanum verrucosum Schlechtendal, a Mexican diploid species geographically isolated from the other diploid A-genome species in potato relatives.</title>
        <authorList>
            <person name="Hosaka K."/>
        </authorList>
    </citation>
    <scope>NUCLEOTIDE SEQUENCE</scope>
    <source>
        <tissue evidence="1">Young leaves</tissue>
    </source>
</reference>
<keyword evidence="2" id="KW-1185">Reference proteome</keyword>
<dbReference type="Proteomes" id="UP001234989">
    <property type="component" value="Chromosome 2"/>
</dbReference>
<proteinExistence type="predicted"/>
<dbReference type="EMBL" id="CP133613">
    <property type="protein sequence ID" value="WMV15585.1"/>
    <property type="molecule type" value="Genomic_DNA"/>
</dbReference>
<protein>
    <submittedName>
        <fullName evidence="1">Uncharacterized protein</fullName>
    </submittedName>
</protein>
<accession>A0AAF0Q691</accession>
<gene>
    <name evidence="1" type="ORF">MTR67_008970</name>
</gene>
<dbReference type="AlphaFoldDB" id="A0AAF0Q691"/>